<reference evidence="1 2" key="1">
    <citation type="journal article" date="2019" name="bioRxiv">
        <title>Genomics, evolutionary history and diagnostics of the Alternaria alternata species group including apple and Asian pear pathotypes.</title>
        <authorList>
            <person name="Armitage A.D."/>
            <person name="Cockerton H.M."/>
            <person name="Sreenivasaprasad S."/>
            <person name="Woodhall J.W."/>
            <person name="Lane C.R."/>
            <person name="Harrison R.J."/>
            <person name="Clarkson J.P."/>
        </authorList>
    </citation>
    <scope>NUCLEOTIDE SEQUENCE [LARGE SCALE GENOMIC DNA]</scope>
    <source>
        <strain evidence="1 2">FERA 650</strain>
    </source>
</reference>
<proteinExistence type="predicted"/>
<sequence length="600" mass="65199">MSPPSSANHSVGQTVRYTAVHQNDSNPANMQESASVPLHLAEDSTAFAEGQKNQEAVSENKMSLAASSTRSTNGQRIMLAGWDWILECIYLVLAIGALAAMVSVVATARDEPIGPWRDSHLNVSINTVVAILSAILTGTCTFIVGEVTGQTKWQWFEKPRKLRDFAWIDSASRGPWGSFQLLYRISIPCQPELTNQTVLIPTADWYHVKQGEKPRNTIPSPGDFTLWGIDRSNADPALKASVYSGLWSSSTTVINASTAGLSCPGVNCTFPRDKISINFAVMNSTASTIILPHVPGTFTNVTFLVNTTTDPNCGVDSGNNCGDIMGAPTMELKPMAVECSLFPCARTYTAAIFDDRVVETEVKRTLGTGNWHRDRGDWAQGLLPTDIAIDPDEPCSSWWPSGQEPPPCTYEASAPLIIALGDFFWGFWNGTVTGLTWGGAAPDNDVLDVFFSIGVTNFTYVDNILRGISNSMTSAIRLKGGVRDSSSSGPRRAAGPITGQVLRADTCIHIRWAWITLPAAMVFLTSLLLTWTIVLHTSRKRRPAWKSSALPVLFHGLECADRIVENKILTVREMEKEATGMWVTLSDGPTGSVRLEPCGL</sequence>
<evidence type="ECO:0000313" key="2">
    <source>
        <dbReference type="Proteomes" id="UP000293547"/>
    </source>
</evidence>
<organism evidence="1 2">
    <name type="scientific">Alternaria gaisen</name>
    <dbReference type="NCBI Taxonomy" id="167740"/>
    <lineage>
        <taxon>Eukaryota</taxon>
        <taxon>Fungi</taxon>
        <taxon>Dikarya</taxon>
        <taxon>Ascomycota</taxon>
        <taxon>Pezizomycotina</taxon>
        <taxon>Dothideomycetes</taxon>
        <taxon>Pleosporomycetidae</taxon>
        <taxon>Pleosporales</taxon>
        <taxon>Pleosporineae</taxon>
        <taxon>Pleosporaceae</taxon>
        <taxon>Alternaria</taxon>
        <taxon>Alternaria sect. Alternaria</taxon>
    </lineage>
</organism>
<keyword evidence="2" id="KW-1185">Reference proteome</keyword>
<accession>A0ACB6F477</accession>
<dbReference type="EMBL" id="PDWZ02000018">
    <property type="protein sequence ID" value="KAB2099229.1"/>
    <property type="molecule type" value="Genomic_DNA"/>
</dbReference>
<dbReference type="Proteomes" id="UP000293547">
    <property type="component" value="Unassembled WGS sequence"/>
</dbReference>
<protein>
    <submittedName>
        <fullName evidence="1">Uncharacterized protein</fullName>
    </submittedName>
</protein>
<evidence type="ECO:0000313" key="1">
    <source>
        <dbReference type="EMBL" id="KAB2099229.1"/>
    </source>
</evidence>
<comment type="caution">
    <text evidence="1">The sequence shown here is derived from an EMBL/GenBank/DDBJ whole genome shotgun (WGS) entry which is preliminary data.</text>
</comment>
<name>A0ACB6F477_9PLEO</name>
<gene>
    <name evidence="1" type="ORF">AG0111_0g12581</name>
</gene>